<organism evidence="1">
    <name type="scientific">bioreactor metagenome</name>
    <dbReference type="NCBI Taxonomy" id="1076179"/>
    <lineage>
        <taxon>unclassified sequences</taxon>
        <taxon>metagenomes</taxon>
        <taxon>ecological metagenomes</taxon>
    </lineage>
</organism>
<reference evidence="1" key="1">
    <citation type="submission" date="2019-08" db="EMBL/GenBank/DDBJ databases">
        <authorList>
            <person name="Kucharzyk K."/>
            <person name="Murdoch R.W."/>
            <person name="Higgins S."/>
            <person name="Loffler F."/>
        </authorList>
    </citation>
    <scope>NUCLEOTIDE SEQUENCE</scope>
</reference>
<sequence>MDRRKEPGQGVGQHCHLFGCQVYIPYVGDSCEIRCAGYALSVGSKPELGEGIVFLAGNLLQHCFTLNCIVDIDQDKRLFARYSRKGCQQGVSAWGDVQVKQRFAERGGVDWYDLIVGFWNPD</sequence>
<gene>
    <name evidence="1" type="ORF">SDC9_152959</name>
</gene>
<name>A0A645EWA3_9ZZZZ</name>
<comment type="caution">
    <text evidence="1">The sequence shown here is derived from an EMBL/GenBank/DDBJ whole genome shotgun (WGS) entry which is preliminary data.</text>
</comment>
<accession>A0A645EWA3</accession>
<dbReference type="AlphaFoldDB" id="A0A645EWA3"/>
<evidence type="ECO:0000313" key="1">
    <source>
        <dbReference type="EMBL" id="MPN05706.1"/>
    </source>
</evidence>
<proteinExistence type="predicted"/>
<dbReference type="EMBL" id="VSSQ01051615">
    <property type="protein sequence ID" value="MPN05706.1"/>
    <property type="molecule type" value="Genomic_DNA"/>
</dbReference>
<protein>
    <submittedName>
        <fullName evidence="1">Uncharacterized protein</fullName>
    </submittedName>
</protein>